<dbReference type="InterPro" id="IPR029295">
    <property type="entry name" value="SnAC"/>
</dbReference>
<dbReference type="CDD" id="cd17996">
    <property type="entry name" value="DEXHc_SMARCA2_SMARCA4"/>
    <property type="match status" value="1"/>
</dbReference>
<dbReference type="SMART" id="SM00490">
    <property type="entry name" value="HELICc"/>
    <property type="match status" value="1"/>
</dbReference>
<feature type="compositionally biased region" description="Low complexity" evidence="6">
    <location>
        <begin position="495"/>
        <end position="506"/>
    </location>
</feature>
<evidence type="ECO:0000256" key="3">
    <source>
        <dbReference type="ARBA" id="ARBA00023117"/>
    </source>
</evidence>
<feature type="compositionally biased region" description="Low complexity" evidence="6">
    <location>
        <begin position="42"/>
        <end position="129"/>
    </location>
</feature>
<name>A0A9K3LCH6_9STRA</name>
<feature type="compositionally biased region" description="Basic residues" evidence="6">
    <location>
        <begin position="1777"/>
        <end position="1787"/>
    </location>
</feature>
<dbReference type="SMART" id="SM00487">
    <property type="entry name" value="DEXDc"/>
    <property type="match status" value="1"/>
</dbReference>
<dbReference type="OrthoDB" id="448448at2759"/>
<reference evidence="10" key="1">
    <citation type="journal article" date="2021" name="Sci. Rep.">
        <title>Diploid genomic architecture of Nitzschia inconspicua, an elite biomass production diatom.</title>
        <authorList>
            <person name="Oliver A."/>
            <person name="Podell S."/>
            <person name="Pinowska A."/>
            <person name="Traller J.C."/>
            <person name="Smith S.R."/>
            <person name="McClure R."/>
            <person name="Beliaev A."/>
            <person name="Bohutskyi P."/>
            <person name="Hill E.A."/>
            <person name="Rabines A."/>
            <person name="Zheng H."/>
            <person name="Allen L.Z."/>
            <person name="Kuo A."/>
            <person name="Grigoriev I.V."/>
            <person name="Allen A.E."/>
            <person name="Hazlebeck D."/>
            <person name="Allen E.E."/>
        </authorList>
    </citation>
    <scope>NUCLEOTIDE SEQUENCE</scope>
    <source>
        <strain evidence="10">Hildebrandi</strain>
    </source>
</reference>
<feature type="domain" description="Helicase C-terminal" evidence="9">
    <location>
        <begin position="1270"/>
        <end position="1421"/>
    </location>
</feature>
<dbReference type="CDD" id="cd18793">
    <property type="entry name" value="SF2_C_SNF"/>
    <property type="match status" value="1"/>
</dbReference>
<feature type="compositionally biased region" description="Basic and acidic residues" evidence="6">
    <location>
        <begin position="480"/>
        <end position="494"/>
    </location>
</feature>
<dbReference type="EMBL" id="JAGRRH010000013">
    <property type="protein sequence ID" value="KAG7359915.1"/>
    <property type="molecule type" value="Genomic_DNA"/>
</dbReference>
<feature type="region of interest" description="Disordered" evidence="6">
    <location>
        <begin position="158"/>
        <end position="304"/>
    </location>
</feature>
<feature type="compositionally biased region" description="Polar residues" evidence="6">
    <location>
        <begin position="619"/>
        <end position="649"/>
    </location>
</feature>
<dbReference type="Pfam" id="PF00176">
    <property type="entry name" value="SNF2-rel_dom"/>
    <property type="match status" value="1"/>
</dbReference>
<dbReference type="Pfam" id="PF00439">
    <property type="entry name" value="Bromodomain"/>
    <property type="match status" value="1"/>
</dbReference>
<evidence type="ECO:0000256" key="6">
    <source>
        <dbReference type="SAM" id="MobiDB-lite"/>
    </source>
</evidence>
<comment type="subcellular location">
    <subcellularLocation>
        <location evidence="1">Nucleus</location>
    </subcellularLocation>
</comment>
<organism evidence="10 11">
    <name type="scientific">Nitzschia inconspicua</name>
    <dbReference type="NCBI Taxonomy" id="303405"/>
    <lineage>
        <taxon>Eukaryota</taxon>
        <taxon>Sar</taxon>
        <taxon>Stramenopiles</taxon>
        <taxon>Ochrophyta</taxon>
        <taxon>Bacillariophyta</taxon>
        <taxon>Bacillariophyceae</taxon>
        <taxon>Bacillariophycidae</taxon>
        <taxon>Bacillariales</taxon>
        <taxon>Bacillariaceae</taxon>
        <taxon>Nitzschia</taxon>
    </lineage>
</organism>
<feature type="compositionally biased region" description="Polar residues" evidence="6">
    <location>
        <begin position="552"/>
        <end position="567"/>
    </location>
</feature>
<dbReference type="InterPro" id="IPR014001">
    <property type="entry name" value="Helicase_ATP-bd"/>
</dbReference>
<dbReference type="PANTHER" id="PTHR10799">
    <property type="entry name" value="SNF2/RAD54 HELICASE FAMILY"/>
    <property type="match status" value="1"/>
</dbReference>
<dbReference type="SMART" id="SM01314">
    <property type="entry name" value="SnAC"/>
    <property type="match status" value="1"/>
</dbReference>
<feature type="region of interest" description="Disordered" evidence="6">
    <location>
        <begin position="336"/>
        <end position="431"/>
    </location>
</feature>
<dbReference type="PROSITE" id="PS51192">
    <property type="entry name" value="HELICASE_ATP_BIND_1"/>
    <property type="match status" value="1"/>
</dbReference>
<dbReference type="Proteomes" id="UP000693970">
    <property type="component" value="Unassembled WGS sequence"/>
</dbReference>
<protein>
    <submittedName>
        <fullName evidence="10">SNF2-related protein</fullName>
    </submittedName>
</protein>
<feature type="region of interest" description="Disordered" evidence="6">
    <location>
        <begin position="480"/>
        <end position="506"/>
    </location>
</feature>
<dbReference type="GO" id="GO:0005524">
    <property type="term" value="F:ATP binding"/>
    <property type="evidence" value="ECO:0007669"/>
    <property type="project" value="InterPro"/>
</dbReference>
<dbReference type="GO" id="GO:0042393">
    <property type="term" value="F:histone binding"/>
    <property type="evidence" value="ECO:0007669"/>
    <property type="project" value="InterPro"/>
</dbReference>
<keyword evidence="3 5" id="KW-0103">Bromodomain</keyword>
<proteinExistence type="predicted"/>
<dbReference type="FunFam" id="3.40.50.10810:FF:000008">
    <property type="entry name" value="Chromatin structure-remodeling complex subunit snf21"/>
    <property type="match status" value="1"/>
</dbReference>
<evidence type="ECO:0000256" key="4">
    <source>
        <dbReference type="ARBA" id="ARBA00023242"/>
    </source>
</evidence>
<dbReference type="InterPro" id="IPR000330">
    <property type="entry name" value="SNF2_N"/>
</dbReference>
<dbReference type="InterPro" id="IPR049730">
    <property type="entry name" value="SNF2/RAD54-like_C"/>
</dbReference>
<feature type="region of interest" description="Disordered" evidence="6">
    <location>
        <begin position="1752"/>
        <end position="1787"/>
    </location>
</feature>
<keyword evidence="4" id="KW-0539">Nucleus</keyword>
<evidence type="ECO:0000256" key="2">
    <source>
        <dbReference type="ARBA" id="ARBA00022801"/>
    </source>
</evidence>
<evidence type="ECO:0000259" key="7">
    <source>
        <dbReference type="PROSITE" id="PS50014"/>
    </source>
</evidence>
<reference evidence="10" key="2">
    <citation type="submission" date="2021-04" db="EMBL/GenBank/DDBJ databases">
        <authorList>
            <person name="Podell S."/>
        </authorList>
    </citation>
    <scope>NUCLEOTIDE SEQUENCE</scope>
    <source>
        <strain evidence="10">Hildebrandi</strain>
    </source>
</reference>
<dbReference type="InterPro" id="IPR001650">
    <property type="entry name" value="Helicase_C-like"/>
</dbReference>
<feature type="compositionally biased region" description="Low complexity" evidence="6">
    <location>
        <begin position="278"/>
        <end position="304"/>
    </location>
</feature>
<dbReference type="PROSITE" id="PS50014">
    <property type="entry name" value="BROMODOMAIN_2"/>
    <property type="match status" value="1"/>
</dbReference>
<evidence type="ECO:0000259" key="8">
    <source>
        <dbReference type="PROSITE" id="PS51192"/>
    </source>
</evidence>
<feature type="compositionally biased region" description="Basic and acidic residues" evidence="6">
    <location>
        <begin position="1452"/>
        <end position="1461"/>
    </location>
</feature>
<feature type="region of interest" description="Disordered" evidence="6">
    <location>
        <begin position="552"/>
        <end position="649"/>
    </location>
</feature>
<feature type="domain" description="Bromo" evidence="7">
    <location>
        <begin position="1637"/>
        <end position="1707"/>
    </location>
</feature>
<evidence type="ECO:0000313" key="10">
    <source>
        <dbReference type="EMBL" id="KAG7359915.1"/>
    </source>
</evidence>
<keyword evidence="2" id="KW-0378">Hydrolase</keyword>
<dbReference type="InterPro" id="IPR001487">
    <property type="entry name" value="Bromodomain"/>
</dbReference>
<dbReference type="GO" id="GO:0005634">
    <property type="term" value="C:nucleus"/>
    <property type="evidence" value="ECO:0007669"/>
    <property type="project" value="UniProtKB-SubCell"/>
</dbReference>
<dbReference type="PROSITE" id="PS51194">
    <property type="entry name" value="HELICASE_CTER"/>
    <property type="match status" value="1"/>
</dbReference>
<feature type="compositionally biased region" description="Polar residues" evidence="6">
    <location>
        <begin position="266"/>
        <end position="277"/>
    </location>
</feature>
<feature type="compositionally biased region" description="Low complexity" evidence="6">
    <location>
        <begin position="587"/>
        <end position="598"/>
    </location>
</feature>
<accession>A0A9K3LCH6</accession>
<feature type="compositionally biased region" description="Low complexity" evidence="6">
    <location>
        <begin position="336"/>
        <end position="423"/>
    </location>
</feature>
<sequence>MDNFNFSSNSHHPSNSSSSSSMNNVSQQHHVNGMANHSAGINPLSNPNNNNTSHTNLTTTTTGNHLVHLAQQQTQQSHQQQQKQQQYLLSSGQSASSSSLDGSSGNASRMGYSSTVNVNMGSNNTNNNPSVLMAQQQQQHDGGGQQLTYQQRQTLQQQIQQQQQQQGRSQSSSWSVPNPLGVPGGTSLTTQQSTTSLASQYQQQQQQQPQSSIPQNQQQQQQQQQQQNIASRGGVPVPPLALQQVQQQYQQQQQQQRTPNMGYGPSGNQVRQSHQPSLNQHQLQGQHHHSQISQQQHQQQNHQTLYQAQLQQQQQKLQQQQQKLQQLQERQNQLKQQQHHIQYQNQQQQQQSQFLAPQQQQQQQPQPQRHVQIPQNQPFQQPVQPQQRQPPQQQHIQYPHYQQQPQQQQQFNPQSQQQQQQQQSRERTKVVLSQQAKSALAKAIWSSIRSPNGEIEPTLMQEALATGLPKNAILNAARVARERERQKRLQRQQERQQQIMQQQQQQQGTTPTIIQQQQQQELLRQQQEQIKQRQQQLQLQQHQYRQKQQQQVATAGQRVQSPYTAPPSQVVQQQQQAQQYASSRTDQQQYMQPSQQHQATSPATLKAQHQQKPQKQQKRTVAQTVHQSSASPDPASNQQQRSAPTGNRSVGKTIVSLTKAKQQAAAEQQALADKNAKVKLEERSKWKRVHQGVFVVQKGKFTSPQNTVTAVLRSKCQTPVLLPSESLSSLKTKLSESTLKQAAQIQRMLFQQKQLDAAKNSGGVTLMDADKFKRLKMEPKKFGRALDRAARKTRQVVAESLNKQYKEFAKALSSHQTEFFKFHRQKKADAAKIARAIRDNLDKEEKRREKDAVAAERARLAALKANDMDAYSRLLEETKNERLQFLMDKTEKHFAHISSSLLQERNKGETVAAGGGTSSYYASAHLKTEEVRQPSILVGGDLKEYQLSGLQWMISLYNNKLNGILADEMGLGKTIQAISLVAYLMEFKNNLGPFLVIVPLSTLSNWVNEFQKWCPSAHLVCYKGIPAQRKEIYKEQVKSGNFNVLLTTYEYIIKDKASLRKITWQYAIVDEGHRMKNAGSKFAKTLSSQYETKYRILLTGTPLMNDLSELWSLLNFLLPSIFNSVDTFDQWFNKPFAQFGNSGTGAEDEANVLTNEERMFIIHRLHELLRPFMLRRVKSEVLDQLPEKVEKVLRCELSSWQKELYKQISKKAVAETGLLGNAPADPQPVSRGLNNAVMQLRKVCNHPFLFAAQGYHINENIIRSSAKVELLDRMLPKLKAAGHRVLMFTQMTAVMTIMEDYFSYRGYLSLRLDGSTPAEEREKRMYKFNAPDSPYFIFLLSTRAGGLGLNLTAANTVIIFDSDWNPMMDLQAQDRAHRIGQRSDVSVFRLVTNSPVEEKILSRASEKLNMSELVVEAGKFDKRSVENDNSLERKRMMEVLLTDFESNANKNDANDKVEDKASILTGSDDGSMDGDEDDENSEDKEDDLNELISNNENDYQLYKSMDQKVHDPNAVNTSLFTSVEDVPDWIKYPSGKKEVPFQFSAGGIPDNGARKRKDVVYDDGLTDRQFMRMMDKQYDSAVAAREADKVTTNRGLKSPTGIKGATQSAGVNSELTDWTVRKLISCTKSVVALKDSSKRRICDVFMEKPSPEQFPDYYEIVQKPIAINDILRKLRGKLYANLHEYRDDWKLMFANAKQFNGEDSWVVEDGKAIEKELERVLKKNGFSEEAANPKSPPKPKKKLRIKLSLKGLKAKESGGEQIEGGKIGEEVEGLQPAKKKRKKNSTG</sequence>
<evidence type="ECO:0000259" key="9">
    <source>
        <dbReference type="PROSITE" id="PS51194"/>
    </source>
</evidence>
<dbReference type="GO" id="GO:0016787">
    <property type="term" value="F:hydrolase activity"/>
    <property type="evidence" value="ECO:0007669"/>
    <property type="project" value="UniProtKB-KW"/>
</dbReference>
<evidence type="ECO:0000313" key="11">
    <source>
        <dbReference type="Proteomes" id="UP000693970"/>
    </source>
</evidence>
<feature type="compositionally biased region" description="Low complexity" evidence="6">
    <location>
        <begin position="569"/>
        <end position="579"/>
    </location>
</feature>
<dbReference type="Pfam" id="PF00271">
    <property type="entry name" value="Helicase_C"/>
    <property type="match status" value="1"/>
</dbReference>
<feature type="compositionally biased region" description="Low complexity" evidence="6">
    <location>
        <begin position="158"/>
        <end position="173"/>
    </location>
</feature>
<evidence type="ECO:0000256" key="5">
    <source>
        <dbReference type="PROSITE-ProRule" id="PRU00035"/>
    </source>
</evidence>
<comment type="caution">
    <text evidence="10">The sequence shown here is derived from an EMBL/GenBank/DDBJ whole genome shotgun (WGS) entry which is preliminary data.</text>
</comment>
<feature type="compositionally biased region" description="Low complexity" evidence="6">
    <location>
        <begin position="1"/>
        <end position="26"/>
    </location>
</feature>
<feature type="region of interest" description="Disordered" evidence="6">
    <location>
        <begin position="1449"/>
        <end position="1485"/>
    </location>
</feature>
<keyword evidence="11" id="KW-1185">Reference proteome</keyword>
<feature type="compositionally biased region" description="Low complexity" evidence="6">
    <location>
        <begin position="243"/>
        <end position="256"/>
    </location>
</feature>
<feature type="domain" description="Helicase ATP-binding" evidence="8">
    <location>
        <begin position="954"/>
        <end position="1120"/>
    </location>
</feature>
<evidence type="ECO:0000256" key="1">
    <source>
        <dbReference type="ARBA" id="ARBA00004123"/>
    </source>
</evidence>
<gene>
    <name evidence="10" type="ORF">IV203_035013</name>
</gene>
<dbReference type="SMART" id="SM00297">
    <property type="entry name" value="BROMO"/>
    <property type="match status" value="1"/>
</dbReference>
<feature type="region of interest" description="Disordered" evidence="6">
    <location>
        <begin position="1"/>
        <end position="129"/>
    </location>
</feature>
<feature type="compositionally biased region" description="Acidic residues" evidence="6">
    <location>
        <begin position="1470"/>
        <end position="1485"/>
    </location>
</feature>
<feature type="compositionally biased region" description="Low complexity" evidence="6">
    <location>
        <begin position="186"/>
        <end position="231"/>
    </location>
</feature>